<accession>A0A4Z1P6J7</accession>
<evidence type="ECO:0000313" key="4">
    <source>
        <dbReference type="EMBL" id="TID16062.1"/>
    </source>
</evidence>
<dbReference type="AlphaFoldDB" id="A0A4Z1P6J7"/>
<dbReference type="Gene3D" id="3.40.710.10">
    <property type="entry name" value="DD-peptidase/beta-lactamase superfamily"/>
    <property type="match status" value="1"/>
</dbReference>
<dbReference type="SUPFAM" id="SSF56601">
    <property type="entry name" value="beta-lactamase/transpeptidase-like"/>
    <property type="match status" value="1"/>
</dbReference>
<dbReference type="InterPro" id="IPR050491">
    <property type="entry name" value="AmpC-like"/>
</dbReference>
<comment type="similarity">
    <text evidence="1">Belongs to the peptidase S12 family.</text>
</comment>
<evidence type="ECO:0000256" key="1">
    <source>
        <dbReference type="ARBA" id="ARBA00038215"/>
    </source>
</evidence>
<evidence type="ECO:0000313" key="5">
    <source>
        <dbReference type="Proteomes" id="UP000298493"/>
    </source>
</evidence>
<dbReference type="STRING" id="86259.A0A4Z1P6J7"/>
<sequence length="401" mass="44800">MLPLALLLCLVPLITSAYRYDGLQVPLQLDEQAKPFNKSSFDEAIISFMKTREIPGLSVALTYDDRLIYASAFGYADREEDLLVTTSDRFRLASVSKSITAIAIMRLAEHGVLNLTSRVFGKGSILGSIYSCKTYNEWEKQITIQHLLEHSSGFVNEDMCGEGCDPTYLPETMELNQWDLVRTLLDTYTPSRAPGTFASYSNFAYFILGRVVEASSSSNYSSYVLDEILKPLNITSIQIASDNKTDDDVSYYDFKDANAPYAFHVSRRDSVGAWTASPVDLVKILTSIDGLPGRKDILTPESTKVMFSKSSITNSSYAKGWTVKLNSDLKLIEAAKDGGYPGTNAYWNINFQNKTSYAIVVNREIEKLPKKGFNGGHDLKTLMDNLTHSITEWPVWDLFDS</sequence>
<dbReference type="InterPro" id="IPR001466">
    <property type="entry name" value="Beta-lactam-related"/>
</dbReference>
<name>A0A4Z1P6J7_9PEZI</name>
<organism evidence="4 5">
    <name type="scientific">Venturia nashicola</name>
    <dbReference type="NCBI Taxonomy" id="86259"/>
    <lineage>
        <taxon>Eukaryota</taxon>
        <taxon>Fungi</taxon>
        <taxon>Dikarya</taxon>
        <taxon>Ascomycota</taxon>
        <taxon>Pezizomycotina</taxon>
        <taxon>Dothideomycetes</taxon>
        <taxon>Pleosporomycetidae</taxon>
        <taxon>Venturiales</taxon>
        <taxon>Venturiaceae</taxon>
        <taxon>Venturia</taxon>
    </lineage>
</organism>
<evidence type="ECO:0000256" key="2">
    <source>
        <dbReference type="SAM" id="SignalP"/>
    </source>
</evidence>
<dbReference type="InterPro" id="IPR012338">
    <property type="entry name" value="Beta-lactam/transpept-like"/>
</dbReference>
<reference evidence="4 5" key="1">
    <citation type="submission" date="2019-04" db="EMBL/GenBank/DDBJ databases">
        <title>High contiguity whole genome sequence and gene annotation resource for two Venturia nashicola isolates.</title>
        <authorList>
            <person name="Prokchorchik M."/>
            <person name="Won K."/>
            <person name="Lee Y."/>
            <person name="Choi E.D."/>
            <person name="Segonzac C."/>
            <person name="Sohn K.H."/>
        </authorList>
    </citation>
    <scope>NUCLEOTIDE SEQUENCE [LARGE SCALE GENOMIC DNA]</scope>
    <source>
        <strain evidence="4 5">PRI2</strain>
    </source>
</reference>
<gene>
    <name evidence="4" type="ORF">E6O75_ATG09120</name>
</gene>
<protein>
    <recommendedName>
        <fullName evidence="3">Beta-lactamase-related domain-containing protein</fullName>
    </recommendedName>
</protein>
<keyword evidence="5" id="KW-1185">Reference proteome</keyword>
<comment type="caution">
    <text evidence="4">The sequence shown here is derived from an EMBL/GenBank/DDBJ whole genome shotgun (WGS) entry which is preliminary data.</text>
</comment>
<feature type="signal peptide" evidence="2">
    <location>
        <begin position="1"/>
        <end position="17"/>
    </location>
</feature>
<feature type="chain" id="PRO_5021234746" description="Beta-lactamase-related domain-containing protein" evidence="2">
    <location>
        <begin position="18"/>
        <end position="401"/>
    </location>
</feature>
<evidence type="ECO:0000259" key="3">
    <source>
        <dbReference type="Pfam" id="PF00144"/>
    </source>
</evidence>
<keyword evidence="2" id="KW-0732">Signal</keyword>
<dbReference type="Proteomes" id="UP000298493">
    <property type="component" value="Unassembled WGS sequence"/>
</dbReference>
<feature type="domain" description="Beta-lactamase-related" evidence="3">
    <location>
        <begin position="41"/>
        <end position="365"/>
    </location>
</feature>
<dbReference type="PANTHER" id="PTHR46825:SF9">
    <property type="entry name" value="BETA-LACTAMASE-RELATED DOMAIN-CONTAINING PROTEIN"/>
    <property type="match status" value="1"/>
</dbReference>
<dbReference type="Pfam" id="PF00144">
    <property type="entry name" value="Beta-lactamase"/>
    <property type="match status" value="1"/>
</dbReference>
<proteinExistence type="inferred from homology"/>
<dbReference type="EMBL" id="SNSC02000019">
    <property type="protein sequence ID" value="TID16062.1"/>
    <property type="molecule type" value="Genomic_DNA"/>
</dbReference>
<dbReference type="PANTHER" id="PTHR46825">
    <property type="entry name" value="D-ALANYL-D-ALANINE-CARBOXYPEPTIDASE/ENDOPEPTIDASE AMPH"/>
    <property type="match status" value="1"/>
</dbReference>